<organism evidence="2 3">
    <name type="scientific">Eumeta variegata</name>
    <name type="common">Bagworm moth</name>
    <name type="synonym">Eumeta japonica</name>
    <dbReference type="NCBI Taxonomy" id="151549"/>
    <lineage>
        <taxon>Eukaryota</taxon>
        <taxon>Metazoa</taxon>
        <taxon>Ecdysozoa</taxon>
        <taxon>Arthropoda</taxon>
        <taxon>Hexapoda</taxon>
        <taxon>Insecta</taxon>
        <taxon>Pterygota</taxon>
        <taxon>Neoptera</taxon>
        <taxon>Endopterygota</taxon>
        <taxon>Lepidoptera</taxon>
        <taxon>Glossata</taxon>
        <taxon>Ditrysia</taxon>
        <taxon>Tineoidea</taxon>
        <taxon>Psychidae</taxon>
        <taxon>Oiketicinae</taxon>
        <taxon>Eumeta</taxon>
    </lineage>
</organism>
<gene>
    <name evidence="2" type="ORF">EVAR_20359_1</name>
</gene>
<feature type="compositionally biased region" description="Low complexity" evidence="1">
    <location>
        <begin position="469"/>
        <end position="482"/>
    </location>
</feature>
<name>A0A4C1VT60_EUMVA</name>
<sequence>MTQELLEEVEQDEQAGEAAGAGGRAWPGGRARNPRALNACGSNSLQDLVAALAAEAAPRRRHAPVSARTHHGGSLPSGVDRSFLLSEEPMRGAGGGPGVAGLTGGGVGGGAEYVATVRCVNPEPLAERRVSASDTNHNATEMEMLNRRSMVPMYTARTTLDIGGSVCSGRAVTTTTASNQVRTRPPGPPTAGPPERLYDRRPVRANATTNGGGRLSHEPPFDRNGRIPRGPPPRHPRATDNAHGPAPAAPQRKYDLEAYCRKKCKEDSIKNNKNNKSQKRLDPQNKHNQGRNSINESHETQHLEKYTFHSTDVPSYLKETHRIPQTHRKDSTSDFVFGESSSDLEQSISVEECSGCMDSTVTDVVVASWSLQANAKAALVSPIKTKCCQENATINEMAEYSLMQNEDCQILDTEDKFNNHSKSIVGNYCGHLSEVDPNKPSVSSNDKHSLIDEVILDRNQMCSDKQSDSEPSSTETRSRSSTNISLERGSMSHSEIKIDIDESVESTSMKLISCNTPKENKNLSQIIDKNYVKTGAIPKTNQEEHNLSCKGSNLRQIQQSIINLKNKIKLKTDKSNEKPKTSNVDKIIEEAIMDYVDNEQPSVTTEINIDSEISNRHIIEDNTTLVPSDAYKVGDMPRTTYALVTLPVYEQNTEHGKYAELDGAAPGSDGTITADYSKTAFVLLPLVKHSKEETAESDDRLYNLKPLNLSENAGLISNSLIPILSESDSSANEILIFEPSRSDSEATNTETKGQVDSGIPFNCITTPEVVAGCTTTASAAAVDPKVLLVSISWLTTLYESLPAEVSGLDATRLTLAGRIATGAVSHIGGSEGFSIGCRSRHNFLQNIGRCFLPYKVMNLFPGRVLGKCRVQLEPVARSLTHRLCMWCNRYILLHK</sequence>
<feature type="compositionally biased region" description="Acidic residues" evidence="1">
    <location>
        <begin position="1"/>
        <end position="15"/>
    </location>
</feature>
<keyword evidence="3" id="KW-1185">Reference proteome</keyword>
<protein>
    <submittedName>
        <fullName evidence="2">Uncharacterized protein</fullName>
    </submittedName>
</protein>
<dbReference type="Proteomes" id="UP000299102">
    <property type="component" value="Unassembled WGS sequence"/>
</dbReference>
<feature type="compositionally biased region" description="Basic residues" evidence="1">
    <location>
        <begin position="60"/>
        <end position="71"/>
    </location>
</feature>
<dbReference type="AlphaFoldDB" id="A0A4C1VT60"/>
<feature type="compositionally biased region" description="Polar residues" evidence="1">
    <location>
        <begin position="286"/>
        <end position="295"/>
    </location>
</feature>
<feature type="compositionally biased region" description="Basic and acidic residues" evidence="1">
    <location>
        <begin position="215"/>
        <end position="225"/>
    </location>
</feature>
<feature type="region of interest" description="Disordered" evidence="1">
    <location>
        <begin position="60"/>
        <end position="80"/>
    </location>
</feature>
<feature type="region of interest" description="Disordered" evidence="1">
    <location>
        <begin position="460"/>
        <end position="493"/>
    </location>
</feature>
<feature type="region of interest" description="Disordered" evidence="1">
    <location>
        <begin position="268"/>
        <end position="309"/>
    </location>
</feature>
<accession>A0A4C1VT60</accession>
<feature type="region of interest" description="Disordered" evidence="1">
    <location>
        <begin position="174"/>
        <end position="254"/>
    </location>
</feature>
<feature type="compositionally biased region" description="Low complexity" evidence="1">
    <location>
        <begin position="27"/>
        <end position="36"/>
    </location>
</feature>
<comment type="caution">
    <text evidence="2">The sequence shown here is derived from an EMBL/GenBank/DDBJ whole genome shotgun (WGS) entry which is preliminary data.</text>
</comment>
<evidence type="ECO:0000256" key="1">
    <source>
        <dbReference type="SAM" id="MobiDB-lite"/>
    </source>
</evidence>
<proteinExistence type="predicted"/>
<dbReference type="OrthoDB" id="6426920at2759"/>
<feature type="compositionally biased region" description="Basic and acidic residues" evidence="1">
    <location>
        <begin position="296"/>
        <end position="307"/>
    </location>
</feature>
<evidence type="ECO:0000313" key="2">
    <source>
        <dbReference type="EMBL" id="GBP41552.1"/>
    </source>
</evidence>
<feature type="region of interest" description="Disordered" evidence="1">
    <location>
        <begin position="1"/>
        <end position="37"/>
    </location>
</feature>
<reference evidence="2 3" key="1">
    <citation type="journal article" date="2019" name="Commun. Biol.">
        <title>The bagworm genome reveals a unique fibroin gene that provides high tensile strength.</title>
        <authorList>
            <person name="Kono N."/>
            <person name="Nakamura H."/>
            <person name="Ohtoshi R."/>
            <person name="Tomita M."/>
            <person name="Numata K."/>
            <person name="Arakawa K."/>
        </authorList>
    </citation>
    <scope>NUCLEOTIDE SEQUENCE [LARGE SCALE GENOMIC DNA]</scope>
</reference>
<dbReference type="EMBL" id="BGZK01000401">
    <property type="protein sequence ID" value="GBP41552.1"/>
    <property type="molecule type" value="Genomic_DNA"/>
</dbReference>
<evidence type="ECO:0000313" key="3">
    <source>
        <dbReference type="Proteomes" id="UP000299102"/>
    </source>
</evidence>